<dbReference type="Proteomes" id="UP000299102">
    <property type="component" value="Unassembled WGS sequence"/>
</dbReference>
<evidence type="ECO:0000313" key="3">
    <source>
        <dbReference type="Proteomes" id="UP000299102"/>
    </source>
</evidence>
<dbReference type="AlphaFoldDB" id="A0A4C1SSG7"/>
<sequence length="310" mass="34639">MHTRGLKRNSDMLSAHERTGQLAASDGGSERPLMMPPPLPNCHSSAKCRRQYCGGFDSSVVERSSLSLWVSHVIKTVISVPSPSKVSKVSTKNRTVFTNLVLQRNKGMQTHRRRTSPIVIDAIIDRLKTKITMAENTSIRRSRNMPSRTLSYDIVAPEVDPLSTHASIISSRFQNVTYKTHQIKTNETKLEEFTSNREARGGVTPLSLIHDRPFVFRRGPSHAPKVGQAGVCDRAVRGRYVRPLTERWRSGGQRDSRIGKYRVRIPGTPDYAPTAYLAEHLKPPTPDSVVVSMATPYCAGVDHLWSHSSF</sequence>
<gene>
    <name evidence="2" type="ORF">EVAR_69583_1</name>
</gene>
<proteinExistence type="predicted"/>
<organism evidence="2 3">
    <name type="scientific">Eumeta variegata</name>
    <name type="common">Bagworm moth</name>
    <name type="synonym">Eumeta japonica</name>
    <dbReference type="NCBI Taxonomy" id="151549"/>
    <lineage>
        <taxon>Eukaryota</taxon>
        <taxon>Metazoa</taxon>
        <taxon>Ecdysozoa</taxon>
        <taxon>Arthropoda</taxon>
        <taxon>Hexapoda</taxon>
        <taxon>Insecta</taxon>
        <taxon>Pterygota</taxon>
        <taxon>Neoptera</taxon>
        <taxon>Endopterygota</taxon>
        <taxon>Lepidoptera</taxon>
        <taxon>Glossata</taxon>
        <taxon>Ditrysia</taxon>
        <taxon>Tineoidea</taxon>
        <taxon>Psychidae</taxon>
        <taxon>Oiketicinae</taxon>
        <taxon>Eumeta</taxon>
    </lineage>
</organism>
<feature type="compositionally biased region" description="Basic and acidic residues" evidence="1">
    <location>
        <begin position="8"/>
        <end position="19"/>
    </location>
</feature>
<comment type="caution">
    <text evidence="2">The sequence shown here is derived from an EMBL/GenBank/DDBJ whole genome shotgun (WGS) entry which is preliminary data.</text>
</comment>
<name>A0A4C1SSG7_EUMVA</name>
<protein>
    <submittedName>
        <fullName evidence="2">Uncharacterized protein</fullName>
    </submittedName>
</protein>
<keyword evidence="3" id="KW-1185">Reference proteome</keyword>
<dbReference type="EMBL" id="BGZK01003722">
    <property type="protein sequence ID" value="GBP04001.1"/>
    <property type="molecule type" value="Genomic_DNA"/>
</dbReference>
<evidence type="ECO:0000313" key="2">
    <source>
        <dbReference type="EMBL" id="GBP04001.1"/>
    </source>
</evidence>
<reference evidence="2 3" key="1">
    <citation type="journal article" date="2019" name="Commun. Biol.">
        <title>The bagworm genome reveals a unique fibroin gene that provides high tensile strength.</title>
        <authorList>
            <person name="Kono N."/>
            <person name="Nakamura H."/>
            <person name="Ohtoshi R."/>
            <person name="Tomita M."/>
            <person name="Numata K."/>
            <person name="Arakawa K."/>
        </authorList>
    </citation>
    <scope>NUCLEOTIDE SEQUENCE [LARGE SCALE GENOMIC DNA]</scope>
</reference>
<feature type="region of interest" description="Disordered" evidence="1">
    <location>
        <begin position="1"/>
        <end position="34"/>
    </location>
</feature>
<evidence type="ECO:0000256" key="1">
    <source>
        <dbReference type="SAM" id="MobiDB-lite"/>
    </source>
</evidence>
<accession>A0A4C1SSG7</accession>